<sequence>MCQELISKFSNFELQLAELKFACDDPIEESKKAIALITEFLDQIQIILTTHQFNSLQDELDYFKKEYPKIYEKLHYYKSLKVIEAKKDSFCLDVKQEIEILEAARDSLKIFQDQEILMLSYCNTSSIEEEEKFFLRNYYKWRRVNFLTASNDSYAINSISEIIGKRNATRKLIQQIDERLYKLKNPNQTLMSTLKWTDSKVNLILLIYGLYVSESINNGDVELNQLIEVFEKMFNVDLKNFHSQLNDIKAKKGNQFKYIDSLKNGLDIRLNQ</sequence>
<dbReference type="EMBL" id="CP072842">
    <property type="protein sequence ID" value="QTV04795.1"/>
    <property type="molecule type" value="Genomic_DNA"/>
</dbReference>
<keyword evidence="2" id="KW-1185">Reference proteome</keyword>
<organism evidence="1 2">
    <name type="scientific">Faecalibacter bovis</name>
    <dbReference type="NCBI Taxonomy" id="2898187"/>
    <lineage>
        <taxon>Bacteria</taxon>
        <taxon>Pseudomonadati</taxon>
        <taxon>Bacteroidota</taxon>
        <taxon>Flavobacteriia</taxon>
        <taxon>Flavobacteriales</taxon>
        <taxon>Weeksellaceae</taxon>
        <taxon>Faecalibacter</taxon>
    </lineage>
</organism>
<reference evidence="2" key="2">
    <citation type="submission" date="2021-04" db="EMBL/GenBank/DDBJ databases">
        <title>Taxonomy of Flavobacteriaceae bacterium ZY171143.</title>
        <authorList>
            <person name="Li F."/>
        </authorList>
    </citation>
    <scope>NUCLEOTIDE SEQUENCE [LARGE SCALE GENOMIC DNA]</scope>
    <source>
        <strain evidence="2">ZY171143</strain>
    </source>
</reference>
<dbReference type="Proteomes" id="UP000672011">
    <property type="component" value="Chromosome"/>
</dbReference>
<reference evidence="1 2" key="1">
    <citation type="journal article" date="2021" name="Int. J. Syst. Evol. Microbiol.">
        <title>Faecalibacter bovis sp. nov., isolated from cow faeces.</title>
        <authorList>
            <person name="Li F."/>
            <person name="Zhao W."/>
            <person name="Hong Q."/>
            <person name="Shao Q."/>
            <person name="Song J."/>
            <person name="Yang S."/>
        </authorList>
    </citation>
    <scope>NUCLEOTIDE SEQUENCE [LARGE SCALE GENOMIC DNA]</scope>
    <source>
        <strain evidence="1 2">ZY171143</strain>
    </source>
</reference>
<evidence type="ECO:0000313" key="1">
    <source>
        <dbReference type="EMBL" id="QTV04795.1"/>
    </source>
</evidence>
<proteinExistence type="predicted"/>
<protein>
    <submittedName>
        <fullName evidence="1">RteC domain-containing protein</fullName>
    </submittedName>
</protein>
<name>A0ABX7XA78_9FLAO</name>
<evidence type="ECO:0000313" key="2">
    <source>
        <dbReference type="Proteomes" id="UP000672011"/>
    </source>
</evidence>
<dbReference type="InterPro" id="IPR018534">
    <property type="entry name" value="Tet_reg_excision_RteC"/>
</dbReference>
<dbReference type="Pfam" id="PF09357">
    <property type="entry name" value="RteC"/>
    <property type="match status" value="1"/>
</dbReference>
<gene>
    <name evidence="1" type="ORF">J9309_08235</name>
</gene>
<accession>A0ABX7XA78</accession>
<dbReference type="RefSeq" id="WP_230475416.1">
    <property type="nucleotide sequence ID" value="NZ_CP072842.1"/>
</dbReference>